<comment type="cofactor">
    <cofactor evidence="1 10">
        <name>Mg(2+)</name>
        <dbReference type="ChEBI" id="CHEBI:18420"/>
    </cofactor>
</comment>
<feature type="binding site" evidence="10">
    <location>
        <begin position="13"/>
        <end position="18"/>
    </location>
    <ligand>
        <name>substrate</name>
    </ligand>
</feature>
<evidence type="ECO:0000313" key="14">
    <source>
        <dbReference type="EMBL" id="GEO08533.1"/>
    </source>
</evidence>
<proteinExistence type="inferred from homology"/>
<evidence type="ECO:0000256" key="4">
    <source>
        <dbReference type="ARBA" id="ARBA00022679"/>
    </source>
</evidence>
<comment type="catalytic activity">
    <reaction evidence="9 10 11">
        <text>adenosine(37) in tRNA + dimethylallyl diphosphate = N(6)-dimethylallyladenosine(37) in tRNA + diphosphate</text>
        <dbReference type="Rhea" id="RHEA:26482"/>
        <dbReference type="Rhea" id="RHEA-COMP:10162"/>
        <dbReference type="Rhea" id="RHEA-COMP:10375"/>
        <dbReference type="ChEBI" id="CHEBI:33019"/>
        <dbReference type="ChEBI" id="CHEBI:57623"/>
        <dbReference type="ChEBI" id="CHEBI:74411"/>
        <dbReference type="ChEBI" id="CHEBI:74415"/>
        <dbReference type="EC" id="2.5.1.75"/>
    </reaction>
</comment>
<dbReference type="GO" id="GO:0005524">
    <property type="term" value="F:ATP binding"/>
    <property type="evidence" value="ECO:0007669"/>
    <property type="project" value="UniProtKB-UniRule"/>
</dbReference>
<keyword evidence="4 10" id="KW-0808">Transferase</keyword>
<feature type="binding site" evidence="10">
    <location>
        <begin position="11"/>
        <end position="18"/>
    </location>
    <ligand>
        <name>ATP</name>
        <dbReference type="ChEBI" id="CHEBI:30616"/>
    </ligand>
</feature>
<evidence type="ECO:0000256" key="5">
    <source>
        <dbReference type="ARBA" id="ARBA00022694"/>
    </source>
</evidence>
<feature type="region of interest" description="Interaction with substrate tRNA" evidence="10">
    <location>
        <begin position="36"/>
        <end position="39"/>
    </location>
</feature>
<dbReference type="NCBIfam" id="TIGR00174">
    <property type="entry name" value="miaA"/>
    <property type="match status" value="1"/>
</dbReference>
<sequence>MHQNTVIIICGPTAVGKTAAAVQLAQELQTQIISADSRQCFRELNIAVAKPSKEELDTIHHYFINSHSIHEEVNAGVFEKYALEAAERIFENRPIGVMVGGTGLYIKAFTEGMDEMPFVDPLIRHEIQQSYQEKGLEYLQQQVVRHDPTFWAVAEQENPQRLMRALEIVLSSGKSITAFRQGLKESRSFNIVKIGLEIPRERLYYQINKRVDLMIKNGLVDEASQLLPQRNINALQTVGYRELFDFFDGHVSLQQAVENIKTNTRRYAKRQLTWFKKDPEIKWLDPGSDHLLQMILEQIPHNV</sequence>
<comment type="subunit">
    <text evidence="10">Monomer.</text>
</comment>
<feature type="region of interest" description="Interaction with substrate tRNA" evidence="10">
    <location>
        <begin position="160"/>
        <end position="164"/>
    </location>
</feature>
<name>A0A512B9B8_9BACT</name>
<dbReference type="Gene3D" id="3.40.50.300">
    <property type="entry name" value="P-loop containing nucleotide triphosphate hydrolases"/>
    <property type="match status" value="1"/>
</dbReference>
<dbReference type="InterPro" id="IPR039657">
    <property type="entry name" value="Dimethylallyltransferase"/>
</dbReference>
<gene>
    <name evidence="10 14" type="primary">miaA</name>
    <name evidence="14" type="ORF">SAE01_10290</name>
</gene>
<dbReference type="PANTHER" id="PTHR11088">
    <property type="entry name" value="TRNA DIMETHYLALLYLTRANSFERASE"/>
    <property type="match status" value="1"/>
</dbReference>
<dbReference type="Proteomes" id="UP000321513">
    <property type="component" value="Unassembled WGS sequence"/>
</dbReference>
<evidence type="ECO:0000256" key="10">
    <source>
        <dbReference type="HAMAP-Rule" id="MF_00185"/>
    </source>
</evidence>
<comment type="caution">
    <text evidence="10">Lacks conserved residue(s) required for the propagation of feature annotation.</text>
</comment>
<dbReference type="InterPro" id="IPR027417">
    <property type="entry name" value="P-loop_NTPase"/>
</dbReference>
<evidence type="ECO:0000256" key="1">
    <source>
        <dbReference type="ARBA" id="ARBA00001946"/>
    </source>
</evidence>
<protein>
    <recommendedName>
        <fullName evidence="10">tRNA dimethylallyltransferase</fullName>
        <ecNumber evidence="10">2.5.1.75</ecNumber>
    </recommendedName>
    <alternativeName>
        <fullName evidence="10">Dimethylallyl diphosphate:tRNA dimethylallyltransferase</fullName>
        <shortName evidence="10">DMAPP:tRNA dimethylallyltransferase</shortName>
        <shortName evidence="10">DMATase</shortName>
    </alternativeName>
    <alternativeName>
        <fullName evidence="10">Isopentenyl-diphosphate:tRNA isopentenyltransferase</fullName>
        <shortName evidence="10">IPP transferase</shortName>
        <shortName evidence="10">IPPT</shortName>
        <shortName evidence="10">IPTase</shortName>
    </alternativeName>
</protein>
<keyword evidence="5 10" id="KW-0819">tRNA processing</keyword>
<dbReference type="SUPFAM" id="SSF52540">
    <property type="entry name" value="P-loop containing nucleoside triphosphate hydrolases"/>
    <property type="match status" value="2"/>
</dbReference>
<dbReference type="GO" id="GO:0006400">
    <property type="term" value="P:tRNA modification"/>
    <property type="evidence" value="ECO:0007669"/>
    <property type="project" value="TreeGrafter"/>
</dbReference>
<accession>A0A512B9B8</accession>
<dbReference type="PANTHER" id="PTHR11088:SF60">
    <property type="entry name" value="TRNA DIMETHYLALLYLTRANSFERASE"/>
    <property type="match status" value="1"/>
</dbReference>
<evidence type="ECO:0000256" key="12">
    <source>
        <dbReference type="RuleBase" id="RU003784"/>
    </source>
</evidence>
<feature type="site" description="Interaction with substrate tRNA" evidence="10">
    <location>
        <position position="124"/>
    </location>
</feature>
<evidence type="ECO:0000256" key="13">
    <source>
        <dbReference type="RuleBase" id="RU003785"/>
    </source>
</evidence>
<evidence type="ECO:0000313" key="15">
    <source>
        <dbReference type="Proteomes" id="UP000321513"/>
    </source>
</evidence>
<dbReference type="Gene3D" id="1.10.20.140">
    <property type="match status" value="1"/>
</dbReference>
<keyword evidence="8 10" id="KW-0460">Magnesium</keyword>
<dbReference type="OrthoDB" id="9776390at2"/>
<dbReference type="InterPro" id="IPR018022">
    <property type="entry name" value="IPT"/>
</dbReference>
<comment type="similarity">
    <text evidence="3 10 13">Belongs to the IPP transferase family.</text>
</comment>
<evidence type="ECO:0000256" key="8">
    <source>
        <dbReference type="ARBA" id="ARBA00022842"/>
    </source>
</evidence>
<evidence type="ECO:0000256" key="9">
    <source>
        <dbReference type="ARBA" id="ARBA00049563"/>
    </source>
</evidence>
<dbReference type="EMBL" id="BJYT01000002">
    <property type="protein sequence ID" value="GEO08533.1"/>
    <property type="molecule type" value="Genomic_DNA"/>
</dbReference>
<keyword evidence="6 10" id="KW-0547">Nucleotide-binding</keyword>
<evidence type="ECO:0000256" key="7">
    <source>
        <dbReference type="ARBA" id="ARBA00022840"/>
    </source>
</evidence>
<evidence type="ECO:0000256" key="11">
    <source>
        <dbReference type="RuleBase" id="RU003783"/>
    </source>
</evidence>
<dbReference type="RefSeq" id="WP_147202589.1">
    <property type="nucleotide sequence ID" value="NZ_BJYT01000002.1"/>
</dbReference>
<keyword evidence="7 10" id="KW-0067">ATP-binding</keyword>
<comment type="caution">
    <text evidence="14">The sequence shown here is derived from an EMBL/GenBank/DDBJ whole genome shotgun (WGS) entry which is preliminary data.</text>
</comment>
<evidence type="ECO:0000256" key="6">
    <source>
        <dbReference type="ARBA" id="ARBA00022741"/>
    </source>
</evidence>
<organism evidence="14 15">
    <name type="scientific">Segetibacter aerophilus</name>
    <dbReference type="NCBI Taxonomy" id="670293"/>
    <lineage>
        <taxon>Bacteria</taxon>
        <taxon>Pseudomonadati</taxon>
        <taxon>Bacteroidota</taxon>
        <taxon>Chitinophagia</taxon>
        <taxon>Chitinophagales</taxon>
        <taxon>Chitinophagaceae</taxon>
        <taxon>Segetibacter</taxon>
    </lineage>
</organism>
<keyword evidence="15" id="KW-1185">Reference proteome</keyword>
<feature type="site" description="Interaction with substrate tRNA" evidence="10">
    <location>
        <position position="102"/>
    </location>
</feature>
<dbReference type="EC" id="2.5.1.75" evidence="10"/>
<dbReference type="Pfam" id="PF01715">
    <property type="entry name" value="IPPT"/>
    <property type="match status" value="1"/>
</dbReference>
<dbReference type="HAMAP" id="MF_00185">
    <property type="entry name" value="IPP_trans"/>
    <property type="match status" value="1"/>
</dbReference>
<comment type="function">
    <text evidence="2 10 12">Catalyzes the transfer of a dimethylallyl group onto the adenine at position 37 in tRNAs that read codons beginning with uridine, leading to the formation of N6-(dimethylallyl)adenosine (i(6)A).</text>
</comment>
<evidence type="ECO:0000256" key="3">
    <source>
        <dbReference type="ARBA" id="ARBA00005842"/>
    </source>
</evidence>
<dbReference type="GO" id="GO:0052381">
    <property type="term" value="F:tRNA dimethylallyltransferase activity"/>
    <property type="evidence" value="ECO:0007669"/>
    <property type="project" value="UniProtKB-UniRule"/>
</dbReference>
<dbReference type="AlphaFoldDB" id="A0A512B9B8"/>
<reference evidence="14 15" key="1">
    <citation type="submission" date="2019-07" db="EMBL/GenBank/DDBJ databases">
        <title>Whole genome shotgun sequence of Segetibacter aerophilus NBRC 106135.</title>
        <authorList>
            <person name="Hosoyama A."/>
            <person name="Uohara A."/>
            <person name="Ohji S."/>
            <person name="Ichikawa N."/>
        </authorList>
    </citation>
    <scope>NUCLEOTIDE SEQUENCE [LARGE SCALE GENOMIC DNA]</scope>
    <source>
        <strain evidence="14 15">NBRC 106135</strain>
    </source>
</reference>
<evidence type="ECO:0000256" key="2">
    <source>
        <dbReference type="ARBA" id="ARBA00003213"/>
    </source>
</evidence>